<dbReference type="PRINTS" id="PR01005">
    <property type="entry name" value="FLGHOOKAP1"/>
</dbReference>
<dbReference type="InterPro" id="IPR053927">
    <property type="entry name" value="FlgK_helical"/>
</dbReference>
<comment type="similarity">
    <text evidence="3 7">Belongs to the flagella basal body rod proteins family.</text>
</comment>
<dbReference type="InterPro" id="IPR002371">
    <property type="entry name" value="FlgK"/>
</dbReference>
<evidence type="ECO:0000256" key="1">
    <source>
        <dbReference type="ARBA" id="ARBA00004365"/>
    </source>
</evidence>
<proteinExistence type="inferred from homology"/>
<evidence type="ECO:0000256" key="3">
    <source>
        <dbReference type="ARBA" id="ARBA00009677"/>
    </source>
</evidence>
<accession>A0ABZ1BZE8</accession>
<evidence type="ECO:0000256" key="2">
    <source>
        <dbReference type="ARBA" id="ARBA00004613"/>
    </source>
</evidence>
<protein>
    <recommendedName>
        <fullName evidence="4 7">Flagellar hook-associated protein 1</fullName>
        <shortName evidence="7">HAP1</shortName>
    </recommendedName>
</protein>
<gene>
    <name evidence="7 11" type="primary">flgK</name>
    <name evidence="11" type="ORF">U7230_02395</name>
</gene>
<dbReference type="RefSeq" id="WP_324717152.1">
    <property type="nucleotide sequence ID" value="NZ_CP141615.1"/>
</dbReference>
<evidence type="ECO:0000256" key="4">
    <source>
        <dbReference type="ARBA" id="ARBA00016244"/>
    </source>
</evidence>
<evidence type="ECO:0000259" key="9">
    <source>
        <dbReference type="Pfam" id="PF06429"/>
    </source>
</evidence>
<keyword evidence="11" id="KW-0282">Flagellum</keyword>
<name>A0ABZ1BZE8_9FIRM</name>
<feature type="domain" description="Flagellar basal-body/hook protein C-terminal" evidence="9">
    <location>
        <begin position="452"/>
        <end position="489"/>
    </location>
</feature>
<dbReference type="InterPro" id="IPR001444">
    <property type="entry name" value="Flag_bb_rod_N"/>
</dbReference>
<dbReference type="PANTHER" id="PTHR30033:SF1">
    <property type="entry name" value="FLAGELLAR HOOK-ASSOCIATED PROTEIN 1"/>
    <property type="match status" value="1"/>
</dbReference>
<keyword evidence="5 7" id="KW-0964">Secreted</keyword>
<dbReference type="Pfam" id="PF22638">
    <property type="entry name" value="FlgK_D1"/>
    <property type="match status" value="1"/>
</dbReference>
<keyword evidence="12" id="KW-1185">Reference proteome</keyword>
<keyword evidence="11" id="KW-0966">Cell projection</keyword>
<evidence type="ECO:0000256" key="5">
    <source>
        <dbReference type="ARBA" id="ARBA00022525"/>
    </source>
</evidence>
<evidence type="ECO:0000313" key="11">
    <source>
        <dbReference type="EMBL" id="WRP17881.1"/>
    </source>
</evidence>
<dbReference type="SUPFAM" id="SSF64518">
    <property type="entry name" value="Phase 1 flagellin"/>
    <property type="match status" value="1"/>
</dbReference>
<evidence type="ECO:0000313" key="12">
    <source>
        <dbReference type="Proteomes" id="UP001332192"/>
    </source>
</evidence>
<organism evidence="11 12">
    <name type="scientific">Carboxydichorda subterranea</name>
    <dbReference type="NCBI Taxonomy" id="3109565"/>
    <lineage>
        <taxon>Bacteria</taxon>
        <taxon>Bacillati</taxon>
        <taxon>Bacillota</taxon>
        <taxon>Limnochordia</taxon>
        <taxon>Limnochordales</taxon>
        <taxon>Geochordaceae</taxon>
        <taxon>Carboxydichorda</taxon>
    </lineage>
</organism>
<dbReference type="Pfam" id="PF06429">
    <property type="entry name" value="Flg_bbr_C"/>
    <property type="match status" value="1"/>
</dbReference>
<evidence type="ECO:0000259" key="8">
    <source>
        <dbReference type="Pfam" id="PF00460"/>
    </source>
</evidence>
<evidence type="ECO:0000259" key="10">
    <source>
        <dbReference type="Pfam" id="PF22638"/>
    </source>
</evidence>
<dbReference type="EMBL" id="CP141615">
    <property type="protein sequence ID" value="WRP17881.1"/>
    <property type="molecule type" value="Genomic_DNA"/>
</dbReference>
<evidence type="ECO:0000256" key="7">
    <source>
        <dbReference type="RuleBase" id="RU362065"/>
    </source>
</evidence>
<reference evidence="11 12" key="1">
    <citation type="journal article" date="2024" name="Front. Microbiol.">
        <title>Novel thermophilic genera Geochorda gen. nov. and Carboxydochorda gen. nov. from the deep terrestrial subsurface reveal the ecophysiological diversity in the class Limnochordia.</title>
        <authorList>
            <person name="Karnachuk O.V."/>
            <person name="Lukina A.P."/>
            <person name="Avakyan M.R."/>
            <person name="Kadnikov V.V."/>
            <person name="Begmatov S."/>
            <person name="Beletsky A.V."/>
            <person name="Vlasova K.G."/>
            <person name="Novikov A.A."/>
            <person name="Shcherbakova V.A."/>
            <person name="Mardanov A.V."/>
            <person name="Ravin N.V."/>
        </authorList>
    </citation>
    <scope>NUCLEOTIDE SEQUENCE [LARGE SCALE GENOMIC DNA]</scope>
    <source>
        <strain evidence="11 12">L945</strain>
    </source>
</reference>
<keyword evidence="6 7" id="KW-0975">Bacterial flagellum</keyword>
<dbReference type="Proteomes" id="UP001332192">
    <property type="component" value="Chromosome"/>
</dbReference>
<sequence>MRSTFFGIELARRALFSQQRAMDVASHNIANANNPAYSRQRAEMVATAPYAPPGMMPAGVAGQVGTGVWVQEIVRLRDAFLDGRIRAQNQLAGRWQVRQDVLEQVEKLFNEPSENGVRVAFDRFWESLQELSLHPESVAVREVVLQRGRVLADSIAGVYRELEALRGNLDYSIGLKVDRLNSLSERLAQLNRQIGQVSASGQRPNDLMDERDAILEEMSRLAPVQVVIRPPADDSVSGEQVAVSIGGLSLVDGDVFHKLVMGPDTSGGQFNRQIFWEDVSSGLQVTPTGGEIGALLEMRGTRGDDPNTVDGYLPELMADFDKWAREFAGEFNSRHDAGLTRDGKDAGLFFVDVPSGNPPSSWYAPTMALHTSITPEGIAAALPNEAVPGGNGNALLLAALKSQPITGLGDVSPMDYLGAMVGRLGVATQEAQTMTQNQELLVNHLKGVRESISGVSLDEEMADLVRFEHAYGAAARAMTAMDEVLDTLIHRTGLVGR</sequence>
<evidence type="ECO:0000256" key="6">
    <source>
        <dbReference type="ARBA" id="ARBA00023143"/>
    </source>
</evidence>
<keyword evidence="11" id="KW-0969">Cilium</keyword>
<dbReference type="PANTHER" id="PTHR30033">
    <property type="entry name" value="FLAGELLAR HOOK-ASSOCIATED PROTEIN 1"/>
    <property type="match status" value="1"/>
</dbReference>
<dbReference type="Pfam" id="PF00460">
    <property type="entry name" value="Flg_bb_rod"/>
    <property type="match status" value="1"/>
</dbReference>
<dbReference type="InterPro" id="IPR010930">
    <property type="entry name" value="Flg_bb/hook_C_dom"/>
</dbReference>
<feature type="domain" description="Flagellar basal body rod protein N-terminal" evidence="8">
    <location>
        <begin position="10"/>
        <end position="33"/>
    </location>
</feature>
<dbReference type="NCBIfam" id="TIGR02492">
    <property type="entry name" value="flgK_ends"/>
    <property type="match status" value="1"/>
</dbReference>
<feature type="domain" description="Flagellar hook-associated protein FlgK helical" evidence="10">
    <location>
        <begin position="102"/>
        <end position="350"/>
    </location>
</feature>
<comment type="subcellular location">
    <subcellularLocation>
        <location evidence="1 7">Bacterial flagellum</location>
    </subcellularLocation>
    <subcellularLocation>
        <location evidence="2 7">Secreted</location>
    </subcellularLocation>
</comment>